<dbReference type="Pfam" id="PF23554">
    <property type="entry name" value="TPR_DOCK"/>
    <property type="match status" value="1"/>
</dbReference>
<organism evidence="5 6">
    <name type="scientific">Spodoptera exigua</name>
    <name type="common">Beet armyworm</name>
    <name type="synonym">Noctua fulgens</name>
    <dbReference type="NCBI Taxonomy" id="7107"/>
    <lineage>
        <taxon>Eukaryota</taxon>
        <taxon>Metazoa</taxon>
        <taxon>Ecdysozoa</taxon>
        <taxon>Arthropoda</taxon>
        <taxon>Hexapoda</taxon>
        <taxon>Insecta</taxon>
        <taxon>Pterygota</taxon>
        <taxon>Neoptera</taxon>
        <taxon>Endopterygota</taxon>
        <taxon>Lepidoptera</taxon>
        <taxon>Glossata</taxon>
        <taxon>Ditrysia</taxon>
        <taxon>Noctuoidea</taxon>
        <taxon>Noctuidae</taxon>
        <taxon>Amphipyrinae</taxon>
        <taxon>Spodoptera</taxon>
    </lineage>
</organism>
<dbReference type="GO" id="GO:0031267">
    <property type="term" value="F:small GTPase binding"/>
    <property type="evidence" value="ECO:0007669"/>
    <property type="project" value="TreeGrafter"/>
</dbReference>
<comment type="subcellular location">
    <subcellularLocation>
        <location evidence="1">Cytoplasm</location>
    </subcellularLocation>
</comment>
<dbReference type="PANTHER" id="PTHR45653">
    <property type="entry name" value="DEDICATOR OF CYTOKINESIS"/>
    <property type="match status" value="1"/>
</dbReference>
<dbReference type="Pfam" id="PF14429">
    <property type="entry name" value="DOCK-C2"/>
    <property type="match status" value="1"/>
</dbReference>
<gene>
    <name evidence="5" type="ORF">HF086_009084</name>
</gene>
<reference evidence="5" key="1">
    <citation type="journal article" date="2021" name="G3 (Bethesda)">
        <title>Genome and transcriptome analysis of the beet armyworm Spodoptera exigua reveals targets for pest control. .</title>
        <authorList>
            <person name="Simon S."/>
            <person name="Breeschoten T."/>
            <person name="Jansen H.J."/>
            <person name="Dirks R.P."/>
            <person name="Schranz M.E."/>
            <person name="Ros V.I.D."/>
        </authorList>
    </citation>
    <scope>NUCLEOTIDE SEQUENCE</scope>
    <source>
        <strain evidence="5">TB_SE_WUR_2020</strain>
    </source>
</reference>
<evidence type="ECO:0000313" key="5">
    <source>
        <dbReference type="EMBL" id="KAH9630853.1"/>
    </source>
</evidence>
<dbReference type="PROSITE" id="PS51650">
    <property type="entry name" value="C2_DOCK"/>
    <property type="match status" value="1"/>
</dbReference>
<dbReference type="GO" id="GO:0016477">
    <property type="term" value="P:cell migration"/>
    <property type="evidence" value="ECO:0007669"/>
    <property type="project" value="TreeGrafter"/>
</dbReference>
<dbReference type="GO" id="GO:0007264">
    <property type="term" value="P:small GTPase-mediated signal transduction"/>
    <property type="evidence" value="ECO:0007669"/>
    <property type="project" value="InterPro"/>
</dbReference>
<name>A0A922M629_SPOEX</name>
<dbReference type="InterPro" id="IPR035892">
    <property type="entry name" value="C2_domain_sf"/>
</dbReference>
<comment type="similarity">
    <text evidence="3">Belongs to the DOCK family.</text>
</comment>
<protein>
    <recommendedName>
        <fullName evidence="4">C2 DOCK-type domain-containing protein</fullName>
    </recommendedName>
</protein>
<evidence type="ECO:0000259" key="4">
    <source>
        <dbReference type="PROSITE" id="PS51650"/>
    </source>
</evidence>
<dbReference type="Pfam" id="PF16172">
    <property type="entry name" value="DOCK_N"/>
    <property type="match status" value="1"/>
</dbReference>
<dbReference type="InterPro" id="IPR042455">
    <property type="entry name" value="DOCK_N_sub1"/>
</dbReference>
<dbReference type="GO" id="GO:0005085">
    <property type="term" value="F:guanyl-nucleotide exchange factor activity"/>
    <property type="evidence" value="ECO:0007669"/>
    <property type="project" value="InterPro"/>
</dbReference>
<accession>A0A922M629</accession>
<comment type="caution">
    <text evidence="5">The sequence shown here is derived from an EMBL/GenBank/DDBJ whole genome shotgun (WGS) entry which is preliminary data.</text>
</comment>
<dbReference type="InterPro" id="IPR032376">
    <property type="entry name" value="DOCK_N"/>
</dbReference>
<dbReference type="InterPro" id="IPR027007">
    <property type="entry name" value="C2_DOCK-type_domain"/>
</dbReference>
<evidence type="ECO:0000256" key="3">
    <source>
        <dbReference type="PROSITE-ProRule" id="PRU00983"/>
    </source>
</evidence>
<dbReference type="InterPro" id="IPR026791">
    <property type="entry name" value="DOCK"/>
</dbReference>
<evidence type="ECO:0000256" key="1">
    <source>
        <dbReference type="ARBA" id="ARBA00004496"/>
    </source>
</evidence>
<dbReference type="GO" id="GO:0007520">
    <property type="term" value="P:myoblast fusion"/>
    <property type="evidence" value="ECO:0007669"/>
    <property type="project" value="TreeGrafter"/>
</dbReference>
<dbReference type="Proteomes" id="UP000814243">
    <property type="component" value="Unassembled WGS sequence"/>
</dbReference>
<dbReference type="GO" id="GO:0005886">
    <property type="term" value="C:plasma membrane"/>
    <property type="evidence" value="ECO:0007669"/>
    <property type="project" value="TreeGrafter"/>
</dbReference>
<dbReference type="InterPro" id="IPR056372">
    <property type="entry name" value="TPR_DOCK"/>
</dbReference>
<keyword evidence="2" id="KW-0963">Cytoplasm</keyword>
<dbReference type="Gene3D" id="1.20.1270.350">
    <property type="entry name" value="Dedicator of cytokinesis N-terminal subdomain"/>
    <property type="match status" value="1"/>
</dbReference>
<dbReference type="Gene3D" id="2.60.40.150">
    <property type="entry name" value="C2 domain"/>
    <property type="match status" value="1"/>
</dbReference>
<feature type="domain" description="C2 DOCK-type" evidence="4">
    <location>
        <begin position="306"/>
        <end position="489"/>
    </location>
</feature>
<proteinExistence type="inferred from homology"/>
<sequence>MEVSMRALLELRAQAASGALPQDTLRKVARTAVFTIDKGNRTLGMELAVRTANGQLVDPLKISTYKLNALHDDANARIEKNMETTPVSPPPATPPGARTYTIAVRVHNFVCRMNEPAEIALALHDASGAKLTEHLLLRWPTNHISTALVVFTDFGGDIIKSEKIYLVSNIVRIGNMDAQNIDNRRSSVAQTPPVVSPSARSMRRPFGVACADIKRFVNIDCPSPDKHIQVPFYAYEKENLDCLLKKIIANRDIKDAKHSQGLWVSVRLVEGDLKQIREENPHLVVGNTAVARKMGFPEVIMPGDARNDLYVTVCGGSFSKGGGKSSERNIELIAKVVDKHGQTFPGVISVGAGVPLVNEYTSVVYYHDDRPRWQETFKVCLNIEEFKEAHLVFLCRHRSSNEAKDRAERHFALSYLRLMQREGTTTPDTQHNLCVYKIDKRANQSEAEETCLGLPSRRDELPAGAEHGLARGVLQLVPRDSLAVSTKLCSTKGNLRRLKMEHALRGRYATECIDATASSTERRVGQVPARYIGRPVQYTDAVMVWVILAANAGDAALKRLLMCMKCIESLIRLIVRSRQLRSALGDRASDSEFCLLFEALLKQLVWLMRCGDHALTCQGSALKYLPHAVPHIIKVYPDTELSAYIVRALEALPLGRLSKQRMLALLELVRGPLCSQPSARALLLPHLAATTRALLRDKAEQCRVWQWDREAAHKSRSVGKAARLLGADTAKLPDHTHHQQIVCIRP</sequence>
<evidence type="ECO:0000313" key="6">
    <source>
        <dbReference type="Proteomes" id="UP000814243"/>
    </source>
</evidence>
<dbReference type="EMBL" id="JACEFF010000807">
    <property type="protein sequence ID" value="KAH9630853.1"/>
    <property type="molecule type" value="Genomic_DNA"/>
</dbReference>
<dbReference type="AlphaFoldDB" id="A0A922M629"/>
<dbReference type="PANTHER" id="PTHR45653:SF10">
    <property type="entry name" value="MYOBLAST CITY, ISOFORM B"/>
    <property type="match status" value="1"/>
</dbReference>
<dbReference type="GO" id="GO:0005737">
    <property type="term" value="C:cytoplasm"/>
    <property type="evidence" value="ECO:0007669"/>
    <property type="project" value="UniProtKB-SubCell"/>
</dbReference>
<evidence type="ECO:0000256" key="2">
    <source>
        <dbReference type="ARBA" id="ARBA00022490"/>
    </source>
</evidence>